<evidence type="ECO:0008006" key="4">
    <source>
        <dbReference type="Google" id="ProtNLM"/>
    </source>
</evidence>
<evidence type="ECO:0000313" key="3">
    <source>
        <dbReference type="Proteomes" id="UP001056500"/>
    </source>
</evidence>
<keyword evidence="1" id="KW-0732">Signal</keyword>
<feature type="signal peptide" evidence="1">
    <location>
        <begin position="1"/>
        <end position="23"/>
    </location>
</feature>
<protein>
    <recommendedName>
        <fullName evidence="4">Lipoprotein</fullName>
    </recommendedName>
</protein>
<name>A0ABY4WDK4_9BACL</name>
<dbReference type="EMBL" id="CP098755">
    <property type="protein sequence ID" value="USG65270.1"/>
    <property type="molecule type" value="Genomic_DNA"/>
</dbReference>
<keyword evidence="3" id="KW-1185">Reference proteome</keyword>
<reference evidence="2" key="1">
    <citation type="submission" date="2022-06" db="EMBL/GenBank/DDBJ databases">
        <title>Genome sequencing of Brevibacillus sp. BB3-R1.</title>
        <authorList>
            <person name="Heo J."/>
            <person name="Lee D."/>
            <person name="Won M."/>
            <person name="Han B.-H."/>
            <person name="Hong S.-B."/>
            <person name="Kwon S.-W."/>
        </authorList>
    </citation>
    <scope>NUCLEOTIDE SEQUENCE</scope>
    <source>
        <strain evidence="2">BB3-R1</strain>
    </source>
</reference>
<sequence>MKVKFLITFVLLFFTLLGCSSSAEPGENASKLITSYKQAQYQIEPVTITTSNRQQVADEINEKVKPYLTDHTHQLFVNNRDAYTAVHSAEKSYTVLVESVVIDQIEKDTDKFQVSYTMTLTYTSYDKKETKSETVKCQADIVNENGDWKISRDWESRHPEILNSL</sequence>
<proteinExistence type="predicted"/>
<dbReference type="RefSeq" id="WP_251872363.1">
    <property type="nucleotide sequence ID" value="NZ_CP098755.1"/>
</dbReference>
<organism evidence="2 3">
    <name type="scientific">Brevibacillus ruminantium</name>
    <dbReference type="NCBI Taxonomy" id="2950604"/>
    <lineage>
        <taxon>Bacteria</taxon>
        <taxon>Bacillati</taxon>
        <taxon>Bacillota</taxon>
        <taxon>Bacilli</taxon>
        <taxon>Bacillales</taxon>
        <taxon>Paenibacillaceae</taxon>
        <taxon>Brevibacillus</taxon>
    </lineage>
</organism>
<accession>A0ABY4WDK4</accession>
<feature type="chain" id="PRO_5046250232" description="Lipoprotein" evidence="1">
    <location>
        <begin position="24"/>
        <end position="165"/>
    </location>
</feature>
<evidence type="ECO:0000313" key="2">
    <source>
        <dbReference type="EMBL" id="USG65270.1"/>
    </source>
</evidence>
<dbReference type="Proteomes" id="UP001056500">
    <property type="component" value="Chromosome"/>
</dbReference>
<gene>
    <name evidence="2" type="ORF">NDK47_24700</name>
</gene>
<dbReference type="PROSITE" id="PS51257">
    <property type="entry name" value="PROKAR_LIPOPROTEIN"/>
    <property type="match status" value="1"/>
</dbReference>
<evidence type="ECO:0000256" key="1">
    <source>
        <dbReference type="SAM" id="SignalP"/>
    </source>
</evidence>